<keyword evidence="4" id="KW-1185">Reference proteome</keyword>
<dbReference type="InterPro" id="IPR016071">
    <property type="entry name" value="Staphylococal_nuclease_OB-fold"/>
</dbReference>
<accession>A0A3D9VIE1</accession>
<dbReference type="Gene3D" id="2.40.50.90">
    <property type="match status" value="1"/>
</dbReference>
<evidence type="ECO:0000313" key="3">
    <source>
        <dbReference type="EMBL" id="REF37984.1"/>
    </source>
</evidence>
<reference evidence="3 4" key="1">
    <citation type="submission" date="2018-08" db="EMBL/GenBank/DDBJ databases">
        <title>Sequencing the genomes of 1000 actinobacteria strains.</title>
        <authorList>
            <person name="Klenk H.-P."/>
        </authorList>
    </citation>
    <scope>NUCLEOTIDE SEQUENCE [LARGE SCALE GENOMIC DNA]</scope>
    <source>
        <strain evidence="3 4">DSM 22891</strain>
    </source>
</reference>
<dbReference type="AlphaFoldDB" id="A0A3D9VIE1"/>
<evidence type="ECO:0000256" key="1">
    <source>
        <dbReference type="SAM" id="MobiDB-lite"/>
    </source>
</evidence>
<evidence type="ECO:0000259" key="2">
    <source>
        <dbReference type="Pfam" id="PF00565"/>
    </source>
</evidence>
<dbReference type="InterPro" id="IPR035437">
    <property type="entry name" value="SNase_OB-fold_sf"/>
</dbReference>
<feature type="domain" description="TNase-like" evidence="2">
    <location>
        <begin position="24"/>
        <end position="55"/>
    </location>
</feature>
<sequence length="99" mass="10850">MRARDLFAGASVRLESRPVASRLGSCGRTFAYVWRRDGRMFSEVMVKEGFAAKYTCGAASTCRARFQPQSVRLARPTPARGGVRRGRAGGVRTGLDVRP</sequence>
<evidence type="ECO:0000313" key="4">
    <source>
        <dbReference type="Proteomes" id="UP000256485"/>
    </source>
</evidence>
<gene>
    <name evidence="3" type="ORF">DFJ64_3448</name>
</gene>
<organism evidence="3 4">
    <name type="scientific">Thermasporomyces composti</name>
    <dbReference type="NCBI Taxonomy" id="696763"/>
    <lineage>
        <taxon>Bacteria</taxon>
        <taxon>Bacillati</taxon>
        <taxon>Actinomycetota</taxon>
        <taxon>Actinomycetes</taxon>
        <taxon>Propionibacteriales</taxon>
        <taxon>Nocardioidaceae</taxon>
        <taxon>Thermasporomyces</taxon>
    </lineage>
</organism>
<proteinExistence type="predicted"/>
<dbReference type="Pfam" id="PF00565">
    <property type="entry name" value="SNase"/>
    <property type="match status" value="1"/>
</dbReference>
<comment type="caution">
    <text evidence="3">The sequence shown here is derived from an EMBL/GenBank/DDBJ whole genome shotgun (WGS) entry which is preliminary data.</text>
</comment>
<protein>
    <submittedName>
        <fullName evidence="3">Nuclease-like protein</fullName>
    </submittedName>
</protein>
<dbReference type="EMBL" id="QTUC01000001">
    <property type="protein sequence ID" value="REF37984.1"/>
    <property type="molecule type" value="Genomic_DNA"/>
</dbReference>
<dbReference type="SUPFAM" id="SSF50199">
    <property type="entry name" value="Staphylococcal nuclease"/>
    <property type="match status" value="1"/>
</dbReference>
<dbReference type="Proteomes" id="UP000256485">
    <property type="component" value="Unassembled WGS sequence"/>
</dbReference>
<feature type="region of interest" description="Disordered" evidence="1">
    <location>
        <begin position="75"/>
        <end position="99"/>
    </location>
</feature>
<name>A0A3D9VIE1_THECX</name>